<evidence type="ECO:0000256" key="4">
    <source>
        <dbReference type="HAMAP-Rule" id="MF_00995"/>
    </source>
</evidence>
<dbReference type="InterPro" id="IPR030868">
    <property type="entry name" value="MqnA"/>
</dbReference>
<dbReference type="AlphaFoldDB" id="A0A1H2K8C6"/>
<gene>
    <name evidence="4" type="primary">mqnA</name>
    <name evidence="5" type="ORF">SAMN04487931_12233</name>
</gene>
<dbReference type="GO" id="GO:0009234">
    <property type="term" value="P:menaquinone biosynthetic process"/>
    <property type="evidence" value="ECO:0007669"/>
    <property type="project" value="UniProtKB-UniRule"/>
</dbReference>
<dbReference type="SUPFAM" id="SSF53850">
    <property type="entry name" value="Periplasmic binding protein-like II"/>
    <property type="match status" value="1"/>
</dbReference>
<comment type="function">
    <text evidence="4">Catalyzes the dehydration of chorismate into 3-[(1-carboxyvinyl)oxy]benzoate, a step in the biosynthesis of menaquinone (MK, vitamin K2).</text>
</comment>
<dbReference type="Gene3D" id="3.40.190.10">
    <property type="entry name" value="Periplasmic binding protein-like II"/>
    <property type="match status" value="2"/>
</dbReference>
<dbReference type="GO" id="GO:0016836">
    <property type="term" value="F:hydro-lyase activity"/>
    <property type="evidence" value="ECO:0007669"/>
    <property type="project" value="UniProtKB-UniRule"/>
</dbReference>
<keyword evidence="3 4" id="KW-0456">Lyase</keyword>
<dbReference type="UniPathway" id="UPA00079"/>
<dbReference type="CDD" id="cd13634">
    <property type="entry name" value="PBP2_Sco4506"/>
    <property type="match status" value="1"/>
</dbReference>
<dbReference type="PANTHER" id="PTHR37690">
    <property type="entry name" value="CHORISMATE DEHYDRATASE"/>
    <property type="match status" value="1"/>
</dbReference>
<dbReference type="RefSeq" id="WP_245743206.1">
    <property type="nucleotide sequence ID" value="NZ_FNLL01000022.1"/>
</dbReference>
<evidence type="ECO:0000313" key="6">
    <source>
        <dbReference type="Proteomes" id="UP000199608"/>
    </source>
</evidence>
<comment type="similarity">
    <text evidence="4">Belongs to the MqnA/MqnD family. MqnA subfamily.</text>
</comment>
<evidence type="ECO:0000256" key="3">
    <source>
        <dbReference type="ARBA" id="ARBA00023239"/>
    </source>
</evidence>
<comment type="catalytic activity">
    <reaction evidence="4">
        <text>chorismate = 3-[(1-carboxyvinyl)-oxy]benzoate + H2O</text>
        <dbReference type="Rhea" id="RHEA:40051"/>
        <dbReference type="ChEBI" id="CHEBI:15377"/>
        <dbReference type="ChEBI" id="CHEBI:29748"/>
        <dbReference type="ChEBI" id="CHEBI:76981"/>
        <dbReference type="EC" id="4.2.1.151"/>
    </reaction>
</comment>
<sequence length="277" mass="31774">MNNKHVYMGKISYINASPVYYGLDHGLLPHWLAMVSDVPSVLNRKIITGQIEVSPISAAFYAMHHRELLLLPDLSISCHGRVLSVILASNYAIDDLEGKKVMFTRESASAASFMKMIFNQRKVSPVYEIGSVNNCRMVSESVDAALVIGDAALRQPWDQVFEYTIDLGQLWFEMTQLPFVFAVWVVRRSFAQKYPFLAKDIHQLLLKSKKQGYQHMDEVVEAGKTKLNLERSIIKEYFDLLYCDLDDKKIKAMQMFFNSLLDQGILKEKTDIRFFKA</sequence>
<dbReference type="EMBL" id="FNLL01000022">
    <property type="protein sequence ID" value="SDU64585.1"/>
    <property type="molecule type" value="Genomic_DNA"/>
</dbReference>
<evidence type="ECO:0000313" key="5">
    <source>
        <dbReference type="EMBL" id="SDU64585.1"/>
    </source>
</evidence>
<evidence type="ECO:0000256" key="2">
    <source>
        <dbReference type="ARBA" id="ARBA00022428"/>
    </source>
</evidence>
<name>A0A1H2K8C6_9BACT</name>
<proteinExistence type="inferred from homology"/>
<dbReference type="EC" id="4.2.1.151" evidence="4"/>
<reference evidence="6" key="1">
    <citation type="submission" date="2016-10" db="EMBL/GenBank/DDBJ databases">
        <authorList>
            <person name="Varghese N."/>
            <person name="Submissions S."/>
        </authorList>
    </citation>
    <scope>NUCLEOTIDE SEQUENCE [LARGE SCALE GENOMIC DNA]</scope>
    <source>
        <strain evidence="6">DSM 3384</strain>
    </source>
</reference>
<dbReference type="Proteomes" id="UP000199608">
    <property type="component" value="Unassembled WGS sequence"/>
</dbReference>
<protein>
    <recommendedName>
        <fullName evidence="4">Chorismate dehydratase</fullName>
        <ecNumber evidence="4">4.2.1.151</ecNumber>
    </recommendedName>
    <alternativeName>
        <fullName evidence="4">Menaquinone biosynthetic enzyme MqnA</fullName>
    </alternativeName>
</protein>
<comment type="pathway">
    <text evidence="1 4">Quinol/quinone metabolism; menaquinone biosynthesis.</text>
</comment>
<dbReference type="PANTHER" id="PTHR37690:SF1">
    <property type="entry name" value="CHORISMATE DEHYDRATASE"/>
    <property type="match status" value="1"/>
</dbReference>
<keyword evidence="2 4" id="KW-0474">Menaquinone biosynthesis</keyword>
<dbReference type="Pfam" id="PF02621">
    <property type="entry name" value="VitK2_biosynth"/>
    <property type="match status" value="1"/>
</dbReference>
<dbReference type="HAMAP" id="MF_00995">
    <property type="entry name" value="MqnA"/>
    <property type="match status" value="1"/>
</dbReference>
<organism evidence="5 6">
    <name type="scientific">Desulfobacula phenolica</name>
    <dbReference type="NCBI Taxonomy" id="90732"/>
    <lineage>
        <taxon>Bacteria</taxon>
        <taxon>Pseudomonadati</taxon>
        <taxon>Thermodesulfobacteriota</taxon>
        <taxon>Desulfobacteria</taxon>
        <taxon>Desulfobacterales</taxon>
        <taxon>Desulfobacteraceae</taxon>
        <taxon>Desulfobacula</taxon>
    </lineage>
</organism>
<evidence type="ECO:0000256" key="1">
    <source>
        <dbReference type="ARBA" id="ARBA00004863"/>
    </source>
</evidence>
<accession>A0A1H2K8C6</accession>
<dbReference type="InterPro" id="IPR003773">
    <property type="entry name" value="Menaquinone_biosynth"/>
</dbReference>
<keyword evidence="6" id="KW-1185">Reference proteome</keyword>